<dbReference type="EMBL" id="CP014145">
    <property type="protein sequence ID" value="AMB59590.1"/>
    <property type="molecule type" value="Genomic_DNA"/>
</dbReference>
<dbReference type="Gene3D" id="1.10.30.50">
    <property type="match status" value="1"/>
</dbReference>
<dbReference type="AlphaFoldDB" id="A0A0X8E341"/>
<dbReference type="RefSeq" id="WP_067229694.1">
    <property type="nucleotide sequence ID" value="NZ_CP014145.1"/>
</dbReference>
<dbReference type="Pfam" id="PF01844">
    <property type="entry name" value="HNH"/>
    <property type="match status" value="1"/>
</dbReference>
<accession>A0A0X8E341</accession>
<evidence type="ECO:0000313" key="2">
    <source>
        <dbReference type="EMBL" id="AMB59590.1"/>
    </source>
</evidence>
<dbReference type="GO" id="GO:0003676">
    <property type="term" value="F:nucleic acid binding"/>
    <property type="evidence" value="ECO:0007669"/>
    <property type="project" value="InterPro"/>
</dbReference>
<reference evidence="3" key="2">
    <citation type="submission" date="2016-01" db="EMBL/GenBank/DDBJ databases">
        <title>First complete genome sequence of a species in the genus Microterricola, an extremophilic cold active enzyme producing strain ERGS5:02 isolated from Sikkim Himalaya.</title>
        <authorList>
            <person name="Kumar R."/>
            <person name="Singh D."/>
            <person name="Swarnkar M.K."/>
        </authorList>
    </citation>
    <scope>NUCLEOTIDE SEQUENCE [LARGE SCALE GENOMIC DNA]</scope>
    <source>
        <strain evidence="3">ERGS5:02</strain>
    </source>
</reference>
<proteinExistence type="predicted"/>
<dbReference type="Proteomes" id="UP000058305">
    <property type="component" value="Chromosome"/>
</dbReference>
<feature type="domain" description="HNH" evidence="1">
    <location>
        <begin position="37"/>
        <end position="78"/>
    </location>
</feature>
<dbReference type="GO" id="GO:0004519">
    <property type="term" value="F:endonuclease activity"/>
    <property type="evidence" value="ECO:0007669"/>
    <property type="project" value="InterPro"/>
</dbReference>
<gene>
    <name evidence="2" type="ORF">AWU67_12730</name>
</gene>
<dbReference type="InterPro" id="IPR003615">
    <property type="entry name" value="HNH_nuc"/>
</dbReference>
<keyword evidence="3" id="KW-1185">Reference proteome</keyword>
<sequence length="117" mass="12791">MLGGTGEVLDLGRARRTFTRAQRIALAERDGGCAWPGCPHPPGYAEAHHLKWWEKDDGPTDLANGILLCSGCHHRIHDNGWQIEIVDNVPWFIPPASVDPARTPHRGGRVSIDALAS</sequence>
<dbReference type="CDD" id="cd00085">
    <property type="entry name" value="HNHc"/>
    <property type="match status" value="1"/>
</dbReference>
<reference evidence="2 3" key="1">
    <citation type="journal article" date="2016" name="J. Biotechnol.">
        <title>First complete genome sequence of a species in the genus Microterricola, an extremophilic cold active enzyme producing bacterial strain ERGS5:02 isolated from Sikkim Himalaya.</title>
        <authorList>
            <person name="Himanshu"/>
            <person name="Swarnkar M.K."/>
            <person name="Singh D."/>
            <person name="Kumar R."/>
        </authorList>
    </citation>
    <scope>NUCLEOTIDE SEQUENCE [LARGE SCALE GENOMIC DNA]</scope>
    <source>
        <strain evidence="2 3">ERGS5:02</strain>
    </source>
</reference>
<dbReference type="GO" id="GO:0008270">
    <property type="term" value="F:zinc ion binding"/>
    <property type="evidence" value="ECO:0007669"/>
    <property type="project" value="InterPro"/>
</dbReference>
<evidence type="ECO:0000259" key="1">
    <source>
        <dbReference type="Pfam" id="PF01844"/>
    </source>
</evidence>
<protein>
    <recommendedName>
        <fullName evidence="1">HNH domain-containing protein</fullName>
    </recommendedName>
</protein>
<dbReference type="KEGG" id="mvd:AWU67_12730"/>
<dbReference type="InterPro" id="IPR002711">
    <property type="entry name" value="HNH"/>
</dbReference>
<evidence type="ECO:0000313" key="3">
    <source>
        <dbReference type="Proteomes" id="UP000058305"/>
    </source>
</evidence>
<organism evidence="2 3">
    <name type="scientific">Microterricola viridarii</name>
    <dbReference type="NCBI Taxonomy" id="412690"/>
    <lineage>
        <taxon>Bacteria</taxon>
        <taxon>Bacillati</taxon>
        <taxon>Actinomycetota</taxon>
        <taxon>Actinomycetes</taxon>
        <taxon>Micrococcales</taxon>
        <taxon>Microbacteriaceae</taxon>
        <taxon>Microterricola</taxon>
    </lineage>
</organism>
<name>A0A0X8E341_9MICO</name>